<evidence type="ECO:0000313" key="3">
    <source>
        <dbReference type="EMBL" id="TMU55393.1"/>
    </source>
</evidence>
<keyword evidence="1" id="KW-0812">Transmembrane</keyword>
<dbReference type="Proteomes" id="UP000751614">
    <property type="component" value="Unassembled WGS sequence"/>
</dbReference>
<feature type="transmembrane region" description="Helical" evidence="1">
    <location>
        <begin position="32"/>
        <end position="50"/>
    </location>
</feature>
<reference evidence="3 4" key="1">
    <citation type="submission" date="2019-05" db="EMBL/GenBank/DDBJ databases">
        <title>Flagellimonas sp. AsT0115, sp. nov., isolated from a marine red algae, Asparagopsis taxiformis.</title>
        <authorList>
            <person name="Kim J."/>
            <person name="Jeong S.E."/>
            <person name="Jeon C.O."/>
        </authorList>
    </citation>
    <scope>NUCLEOTIDE SEQUENCE [LARGE SCALE GENOMIC DNA]</scope>
    <source>
        <strain evidence="3 4">AsT0115</strain>
    </source>
</reference>
<evidence type="ECO:0000313" key="4">
    <source>
        <dbReference type="Proteomes" id="UP000751614"/>
    </source>
</evidence>
<keyword evidence="4" id="KW-1185">Reference proteome</keyword>
<accession>A0ABY2WKP3</accession>
<protein>
    <recommendedName>
        <fullName evidence="2">Signal transduction histidine kinase internal region domain-containing protein</fullName>
    </recommendedName>
</protein>
<feature type="domain" description="Signal transduction histidine kinase internal region" evidence="2">
    <location>
        <begin position="192"/>
        <end position="268"/>
    </location>
</feature>
<dbReference type="PANTHER" id="PTHR34220">
    <property type="entry name" value="SENSOR HISTIDINE KINASE YPDA"/>
    <property type="match status" value="1"/>
</dbReference>
<dbReference type="EMBL" id="VCNI01000002">
    <property type="protein sequence ID" value="TMU55393.1"/>
    <property type="molecule type" value="Genomic_DNA"/>
</dbReference>
<evidence type="ECO:0000256" key="1">
    <source>
        <dbReference type="SAM" id="Phobius"/>
    </source>
</evidence>
<proteinExistence type="predicted"/>
<dbReference type="InterPro" id="IPR010559">
    <property type="entry name" value="Sig_transdc_His_kin_internal"/>
</dbReference>
<feature type="transmembrane region" description="Helical" evidence="1">
    <location>
        <begin position="151"/>
        <end position="171"/>
    </location>
</feature>
<organism evidence="3 4">
    <name type="scientific">Flagellimonas algicola</name>
    <dbReference type="NCBI Taxonomy" id="2583815"/>
    <lineage>
        <taxon>Bacteria</taxon>
        <taxon>Pseudomonadati</taxon>
        <taxon>Bacteroidota</taxon>
        <taxon>Flavobacteriia</taxon>
        <taxon>Flavobacteriales</taxon>
        <taxon>Flavobacteriaceae</taxon>
        <taxon>Flagellimonas</taxon>
    </lineage>
</organism>
<sequence>MGLLTVQWVDFDGKPHACVSLHQDDFTLKKKTIYKILFRLLVINVVFFLIKTTMEQDDDVVEGLFNPTSIFYYVTAFFLFMFTWETNDWLLRKQRLKGGLDFKSSLIIIGKNMALLAPVTALIYYLGLFAFRERWGIICDDPPHVEFVTDFFRATLLGLTVIFFNMFHFSMTQREELAKQMEDLKREMLASKYSSLKNQISPHFLFNSLNTLTSLMYEDRDLASDFVTRLASSYRYILDHRERDLVSLKKELGFLDAFVFMMNIRHRDAVVIKSEIQKTSEQFLIPTLSVQMLVENALKHNYYSKEKPLEIQISTIGNDALTVRNNLRKRKLKEETTQLGLKNIKKRYSYYTNKQVLVREEADFFEVIIPLLDKEVTDMNLIAIS</sequence>
<dbReference type="Pfam" id="PF06580">
    <property type="entry name" value="His_kinase"/>
    <property type="match status" value="1"/>
</dbReference>
<dbReference type="PANTHER" id="PTHR34220:SF7">
    <property type="entry name" value="SENSOR HISTIDINE KINASE YPDA"/>
    <property type="match status" value="1"/>
</dbReference>
<gene>
    <name evidence="3" type="ORF">FGG15_14560</name>
</gene>
<name>A0ABY2WKP3_9FLAO</name>
<evidence type="ECO:0000259" key="2">
    <source>
        <dbReference type="Pfam" id="PF06580"/>
    </source>
</evidence>
<keyword evidence="1" id="KW-0472">Membrane</keyword>
<keyword evidence="1" id="KW-1133">Transmembrane helix</keyword>
<comment type="caution">
    <text evidence="3">The sequence shown here is derived from an EMBL/GenBank/DDBJ whole genome shotgun (WGS) entry which is preliminary data.</text>
</comment>
<feature type="transmembrane region" description="Helical" evidence="1">
    <location>
        <begin position="112"/>
        <end position="131"/>
    </location>
</feature>
<feature type="transmembrane region" description="Helical" evidence="1">
    <location>
        <begin position="70"/>
        <end position="91"/>
    </location>
</feature>
<dbReference type="InterPro" id="IPR050640">
    <property type="entry name" value="Bact_2-comp_sensor_kinase"/>
</dbReference>